<keyword evidence="3" id="KW-0597">Phosphoprotein</keyword>
<dbReference type="CDD" id="cd00082">
    <property type="entry name" value="HisKA"/>
    <property type="match status" value="1"/>
</dbReference>
<name>A0A6G6GJ59_9FLAO</name>
<evidence type="ECO:0000313" key="6">
    <source>
        <dbReference type="Proteomes" id="UP000505306"/>
    </source>
</evidence>
<reference evidence="5 6" key="1">
    <citation type="submission" date="2020-02" db="EMBL/GenBank/DDBJ databases">
        <title>Complete genome sequence of Flavobacteriaceae bacterium.</title>
        <authorList>
            <person name="Kim S.-J."/>
            <person name="Kim Y.-S."/>
            <person name="Kim K.-H."/>
        </authorList>
    </citation>
    <scope>NUCLEOTIDE SEQUENCE [LARGE SCALE GENOMIC DNA]</scope>
    <source>
        <strain evidence="5 6">RR4-40</strain>
    </source>
</reference>
<dbReference type="Gene3D" id="1.10.287.130">
    <property type="match status" value="1"/>
</dbReference>
<dbReference type="PRINTS" id="PR00344">
    <property type="entry name" value="BCTRLSENSOR"/>
</dbReference>
<feature type="domain" description="Histidine kinase" evidence="4">
    <location>
        <begin position="187"/>
        <end position="398"/>
    </location>
</feature>
<keyword evidence="5" id="KW-0418">Kinase</keyword>
<dbReference type="SMART" id="SM00387">
    <property type="entry name" value="HATPase_c"/>
    <property type="match status" value="1"/>
</dbReference>
<evidence type="ECO:0000259" key="4">
    <source>
        <dbReference type="PROSITE" id="PS50109"/>
    </source>
</evidence>
<evidence type="ECO:0000256" key="3">
    <source>
        <dbReference type="ARBA" id="ARBA00022553"/>
    </source>
</evidence>
<dbReference type="SMART" id="SM00388">
    <property type="entry name" value="HisKA"/>
    <property type="match status" value="1"/>
</dbReference>
<keyword evidence="6" id="KW-1185">Reference proteome</keyword>
<evidence type="ECO:0000313" key="5">
    <source>
        <dbReference type="EMBL" id="QIE58589.1"/>
    </source>
</evidence>
<dbReference type="InterPro" id="IPR004358">
    <property type="entry name" value="Sig_transdc_His_kin-like_C"/>
</dbReference>
<dbReference type="KEGG" id="mgel:G5B37_03145"/>
<dbReference type="PANTHER" id="PTHR43102:SF2">
    <property type="entry name" value="GAF DOMAIN-CONTAINING PROTEIN"/>
    <property type="match status" value="1"/>
</dbReference>
<evidence type="ECO:0000256" key="2">
    <source>
        <dbReference type="ARBA" id="ARBA00012438"/>
    </source>
</evidence>
<dbReference type="Gene3D" id="3.30.565.10">
    <property type="entry name" value="Histidine kinase-like ATPase, C-terminal domain"/>
    <property type="match status" value="1"/>
</dbReference>
<dbReference type="InterPro" id="IPR036097">
    <property type="entry name" value="HisK_dim/P_sf"/>
</dbReference>
<dbReference type="AlphaFoldDB" id="A0A6G6GJ59"/>
<dbReference type="SUPFAM" id="SSF47384">
    <property type="entry name" value="Homodimeric domain of signal transducing histidine kinase"/>
    <property type="match status" value="1"/>
</dbReference>
<comment type="catalytic activity">
    <reaction evidence="1">
        <text>ATP + protein L-histidine = ADP + protein N-phospho-L-histidine.</text>
        <dbReference type="EC" id="2.7.13.3"/>
    </reaction>
</comment>
<dbReference type="PANTHER" id="PTHR43102">
    <property type="entry name" value="SLR1143 PROTEIN"/>
    <property type="match status" value="1"/>
</dbReference>
<dbReference type="Pfam" id="PF00512">
    <property type="entry name" value="HisKA"/>
    <property type="match status" value="1"/>
</dbReference>
<gene>
    <name evidence="5" type="ORF">G5B37_03145</name>
</gene>
<dbReference type="InterPro" id="IPR029016">
    <property type="entry name" value="GAF-like_dom_sf"/>
</dbReference>
<dbReference type="InterPro" id="IPR003661">
    <property type="entry name" value="HisK_dim/P_dom"/>
</dbReference>
<keyword evidence="5" id="KW-0808">Transferase</keyword>
<dbReference type="SUPFAM" id="SSF55781">
    <property type="entry name" value="GAF domain-like"/>
    <property type="match status" value="1"/>
</dbReference>
<dbReference type="InterPro" id="IPR036890">
    <property type="entry name" value="HATPase_C_sf"/>
</dbReference>
<dbReference type="InterPro" id="IPR003594">
    <property type="entry name" value="HATPase_dom"/>
</dbReference>
<dbReference type="RefSeq" id="WP_164678621.1">
    <property type="nucleotide sequence ID" value="NZ_CP049057.1"/>
</dbReference>
<dbReference type="EMBL" id="CP049057">
    <property type="protein sequence ID" value="QIE58589.1"/>
    <property type="molecule type" value="Genomic_DNA"/>
</dbReference>
<dbReference type="EC" id="2.7.13.3" evidence="2"/>
<accession>A0A6G6GJ59</accession>
<sequence length="398" mass="44623">MISPKTPDNEQQRLEAVHSYGLLDTLPEEEFDDITSLIAGICEAPISLITLLDAERNFLKSHYGLPFNESSRDISFCGHAILEPEPLFIIEDARLDPRFEDNPLVIENKAVFYAGAPLRTEDGLSLGTLCIFDTKPRVLSKKQKKIIIAMAKQVVKLFELQKKNIALKNTRDTLQKRNRELKEFAGIVSHDLKSPLANITALARLLKEEYGPNFDATGNQYIDYIEESSLTLKTYIDGMLKYYKSDELLAKEKVYVSLSAIYEEIEDILFIDNAEFKHPEDDITIFVNQPALVQIFINLVGNSLKYNRSSVPSVTTTFAENDSYYIFSVQDNGIGIDAKKQEGIFQLFKTTGEKDRNGHIGTGIGLATVLNIVSKLGGMISLESELGIGTTFTFTIKK</sequence>
<dbReference type="GO" id="GO:0000155">
    <property type="term" value="F:phosphorelay sensor kinase activity"/>
    <property type="evidence" value="ECO:0007669"/>
    <property type="project" value="InterPro"/>
</dbReference>
<organism evidence="5 6">
    <name type="scientific">Rasiella rasia</name>
    <dbReference type="NCBI Taxonomy" id="2744027"/>
    <lineage>
        <taxon>Bacteria</taxon>
        <taxon>Pseudomonadati</taxon>
        <taxon>Bacteroidota</taxon>
        <taxon>Flavobacteriia</taxon>
        <taxon>Flavobacteriales</taxon>
        <taxon>Flavobacteriaceae</taxon>
        <taxon>Rasiella</taxon>
    </lineage>
</organism>
<dbReference type="InterPro" id="IPR005467">
    <property type="entry name" value="His_kinase_dom"/>
</dbReference>
<evidence type="ECO:0000256" key="1">
    <source>
        <dbReference type="ARBA" id="ARBA00000085"/>
    </source>
</evidence>
<dbReference type="PROSITE" id="PS50109">
    <property type="entry name" value="HIS_KIN"/>
    <property type="match status" value="1"/>
</dbReference>
<dbReference type="Pfam" id="PF02518">
    <property type="entry name" value="HATPase_c"/>
    <property type="match status" value="1"/>
</dbReference>
<dbReference type="SUPFAM" id="SSF55874">
    <property type="entry name" value="ATPase domain of HSP90 chaperone/DNA topoisomerase II/histidine kinase"/>
    <property type="match status" value="1"/>
</dbReference>
<proteinExistence type="predicted"/>
<dbReference type="Proteomes" id="UP000505306">
    <property type="component" value="Chromosome"/>
</dbReference>
<protein>
    <recommendedName>
        <fullName evidence="2">histidine kinase</fullName>
        <ecNumber evidence="2">2.7.13.3</ecNumber>
    </recommendedName>
</protein>
<dbReference type="Gene3D" id="3.30.450.40">
    <property type="match status" value="1"/>
</dbReference>